<keyword evidence="1" id="KW-0808">Transferase</keyword>
<dbReference type="InterPro" id="IPR008271">
    <property type="entry name" value="Ser/Thr_kinase_AS"/>
</dbReference>
<feature type="coiled-coil region" evidence="5">
    <location>
        <begin position="648"/>
        <end position="675"/>
    </location>
</feature>
<feature type="compositionally biased region" description="Basic and acidic residues" evidence="6">
    <location>
        <begin position="953"/>
        <end position="1002"/>
    </location>
</feature>
<dbReference type="PANTHER" id="PTHR43289">
    <property type="entry name" value="MITOGEN-ACTIVATED PROTEIN KINASE KINASE KINASE 20-RELATED"/>
    <property type="match status" value="1"/>
</dbReference>
<dbReference type="Pfam" id="PF00069">
    <property type="entry name" value="Pkinase"/>
    <property type="match status" value="1"/>
</dbReference>
<evidence type="ECO:0000313" key="10">
    <source>
        <dbReference type="Proteomes" id="UP000228641"/>
    </source>
</evidence>
<evidence type="ECO:0000256" key="3">
    <source>
        <dbReference type="ARBA" id="ARBA00022777"/>
    </source>
</evidence>
<evidence type="ECO:0000256" key="1">
    <source>
        <dbReference type="ARBA" id="ARBA00022679"/>
    </source>
</evidence>
<dbReference type="PANTHER" id="PTHR43289:SF6">
    <property type="entry name" value="SERINE_THREONINE-PROTEIN KINASE NEKL-3"/>
    <property type="match status" value="1"/>
</dbReference>
<dbReference type="PROSITE" id="PS50011">
    <property type="entry name" value="PROTEIN_KINASE_DOM"/>
    <property type="match status" value="1"/>
</dbReference>
<feature type="region of interest" description="Disordered" evidence="6">
    <location>
        <begin position="953"/>
        <end position="1006"/>
    </location>
</feature>
<feature type="coiled-coil region" evidence="5">
    <location>
        <begin position="326"/>
        <end position="387"/>
    </location>
</feature>
<evidence type="ECO:0000256" key="4">
    <source>
        <dbReference type="ARBA" id="ARBA00022840"/>
    </source>
</evidence>
<gene>
    <name evidence="9" type="ORF">CUB97_04765</name>
</gene>
<dbReference type="SUPFAM" id="SSF56112">
    <property type="entry name" value="Protein kinase-like (PK-like)"/>
    <property type="match status" value="1"/>
</dbReference>
<accession>A0A2M8M8T7</accession>
<dbReference type="InterPro" id="IPR000719">
    <property type="entry name" value="Prot_kinase_dom"/>
</dbReference>
<evidence type="ECO:0000256" key="2">
    <source>
        <dbReference type="ARBA" id="ARBA00022741"/>
    </source>
</evidence>
<keyword evidence="7" id="KW-0472">Membrane</keyword>
<evidence type="ECO:0000313" key="9">
    <source>
        <dbReference type="EMBL" id="PJF00620.1"/>
    </source>
</evidence>
<keyword evidence="2" id="KW-0547">Nucleotide-binding</keyword>
<keyword evidence="5" id="KW-0175">Coiled coil</keyword>
<dbReference type="CDD" id="cd14014">
    <property type="entry name" value="STKc_PknB_like"/>
    <property type="match status" value="1"/>
</dbReference>
<organism evidence="9 10">
    <name type="scientific">Prevotella intermedia</name>
    <dbReference type="NCBI Taxonomy" id="28131"/>
    <lineage>
        <taxon>Bacteria</taxon>
        <taxon>Pseudomonadati</taxon>
        <taxon>Bacteroidota</taxon>
        <taxon>Bacteroidia</taxon>
        <taxon>Bacteroidales</taxon>
        <taxon>Prevotellaceae</taxon>
        <taxon>Prevotella</taxon>
    </lineage>
</organism>
<proteinExistence type="predicted"/>
<keyword evidence="7" id="KW-0812">Transmembrane</keyword>
<dbReference type="GO" id="GO:0004674">
    <property type="term" value="F:protein serine/threonine kinase activity"/>
    <property type="evidence" value="ECO:0007669"/>
    <property type="project" value="TreeGrafter"/>
</dbReference>
<feature type="domain" description="Protein kinase" evidence="8">
    <location>
        <begin position="18"/>
        <end position="323"/>
    </location>
</feature>
<keyword evidence="3" id="KW-0418">Kinase</keyword>
<feature type="transmembrane region" description="Helical" evidence="7">
    <location>
        <begin position="899"/>
        <end position="919"/>
    </location>
</feature>
<dbReference type="PROSITE" id="PS00108">
    <property type="entry name" value="PROTEIN_KINASE_ST"/>
    <property type="match status" value="1"/>
</dbReference>
<name>A0A2M8M8T7_PREIN</name>
<sequence>MTHDESLKPGSSLADGRFIVDKLIAKGGFSYIYEGRIIYRLALDNEFVTIKAEEKPVVIKELYISEKSRRESDGITLRWNDENEPDEKNRLSYRIKNKTRNEALKLRLLTSPYILKLIGAFEENNTIYQITEKIEGAVDFHKRQGLSAEKIGTKLSVFDAIRYITQISEALKEVHGKNIVHLDIKPENILCDYKDNAILIDFGISMTIGEKTGRSTVLSAASRPWAPPEQYNTKDTVAISFASDIYSLGQTFYAFLTGVIPPDFSEVTSGSAILQSPSEYNKDVTDYLDEVVIKCIQSKRDKRYQTIEEFLFALQGEDDYKVLIDKAQKAEQNEEYEQAIHLLNESEKYIPLSSDLLELRYEYQNKLKQQQNERENKQKEEEALKLIHDGDFENALSILELLPFNAHIRQQMEKCRQGISLRKKTELIAEAENLIGKKQYENALSKYQEAKVIDQSDVAIDRSIEELQKILQDIEKNKKYNEFIAIGDKAFEDNEFEKALEAYKLAKDNVTLSSLTIDKRIETCVIALSERDEREKAKDAVANALAKVKDKPLLEIAEQELATEIEHNIGKLKLIEDFRVKYALSDAFHTEFLTSQARVKELEQLRLYFEAKTENDKRAYDVALKVLADVTSPTLKESVISLQKEIKNAQEIAKVEALEKEIKELIKKNDFHVAKNKLIEIEKVDKLLSASLQTTLDHKKLIYATSLNDEGDCKGAISLLQTIGAQSPSYNEAQKILDAINKKKVADNETTIIEQAKVAINKKNYQAATTLLNAIPNSSTSYGQVTQLFSTIDKELFDNAKSLFERQDWQNASNAFNKIDKKSAYYTEAQRYIRTLKQSIETQHYQKIISDALQKVEEKKYKKARQLLAQIPAQNSVDEEKRELLQKIANAENGKRNKIGLGVIIFIVVIVILLVIGLLSKREIQPTQPASVERIQTEIEKLKADSIASENARIEEEKNRAETAKKAVQEAQFRQEKEDKATREQGRQEKEDKATREQERQTAKNKRRALAIVEEGNKLFSRGEYDAACEKYIQANRLSYGTSNVGASKFDELVQKLSFDKEAPGYKNNMARANKIRNAK</sequence>
<evidence type="ECO:0000256" key="5">
    <source>
        <dbReference type="SAM" id="Coils"/>
    </source>
</evidence>
<dbReference type="RefSeq" id="WP_100189579.1">
    <property type="nucleotide sequence ID" value="NZ_PGGD01000001.1"/>
</dbReference>
<evidence type="ECO:0000259" key="8">
    <source>
        <dbReference type="PROSITE" id="PS50011"/>
    </source>
</evidence>
<dbReference type="GO" id="GO:0005524">
    <property type="term" value="F:ATP binding"/>
    <property type="evidence" value="ECO:0007669"/>
    <property type="project" value="UniProtKB-KW"/>
</dbReference>
<evidence type="ECO:0000256" key="7">
    <source>
        <dbReference type="SAM" id="Phobius"/>
    </source>
</evidence>
<dbReference type="InterPro" id="IPR011009">
    <property type="entry name" value="Kinase-like_dom_sf"/>
</dbReference>
<dbReference type="EMBL" id="PGGD01000001">
    <property type="protein sequence ID" value="PJF00620.1"/>
    <property type="molecule type" value="Genomic_DNA"/>
</dbReference>
<keyword evidence="7" id="KW-1133">Transmembrane helix</keyword>
<dbReference type="SMART" id="SM00220">
    <property type="entry name" value="S_TKc"/>
    <property type="match status" value="1"/>
</dbReference>
<comment type="caution">
    <text evidence="9">The sequence shown here is derived from an EMBL/GenBank/DDBJ whole genome shotgun (WGS) entry which is preliminary data.</text>
</comment>
<reference evidence="9 10" key="1">
    <citation type="submission" date="2017-11" db="EMBL/GenBank/DDBJ databases">
        <title>Genome sequencing of Prevotella intermedia KCOM 1779.</title>
        <authorList>
            <person name="Kook J.-K."/>
            <person name="Park S.-N."/>
            <person name="Lim Y.K."/>
        </authorList>
    </citation>
    <scope>NUCLEOTIDE SEQUENCE [LARGE SCALE GENOMIC DNA]</scope>
    <source>
        <strain evidence="9 10">KCOM 1779</strain>
    </source>
</reference>
<keyword evidence="4" id="KW-0067">ATP-binding</keyword>
<dbReference type="Proteomes" id="UP000228641">
    <property type="component" value="Unassembled WGS sequence"/>
</dbReference>
<dbReference type="Gene3D" id="1.10.510.10">
    <property type="entry name" value="Transferase(Phosphotransferase) domain 1"/>
    <property type="match status" value="1"/>
</dbReference>
<protein>
    <recommendedName>
        <fullName evidence="8">Protein kinase domain-containing protein</fullName>
    </recommendedName>
</protein>
<evidence type="ECO:0000256" key="6">
    <source>
        <dbReference type="SAM" id="MobiDB-lite"/>
    </source>
</evidence>
<dbReference type="AlphaFoldDB" id="A0A2M8M8T7"/>